<reference evidence="2" key="1">
    <citation type="submission" date="2016-04" db="EMBL/GenBank/DDBJ databases">
        <authorList>
            <person name="Evans L.H."/>
            <person name="Alamgir A."/>
            <person name="Owens N."/>
            <person name="Weber N.D."/>
            <person name="Virtaneva K."/>
            <person name="Barbian K."/>
            <person name="Babar A."/>
            <person name="Rosenke K."/>
        </authorList>
    </citation>
    <scope>NUCLEOTIDE SEQUENCE</scope>
    <source>
        <strain evidence="2">Nono1</strain>
    </source>
</reference>
<proteinExistence type="predicted"/>
<feature type="chain" id="PRO_5009905364" evidence="1">
    <location>
        <begin position="35"/>
        <end position="163"/>
    </location>
</feature>
<name>A0A1M4EME8_9ACTN</name>
<feature type="signal peptide" evidence="1">
    <location>
        <begin position="1"/>
        <end position="34"/>
    </location>
</feature>
<accession>A0A1M4EME8</accession>
<evidence type="ECO:0000313" key="2">
    <source>
        <dbReference type="EMBL" id="SBP00019.1"/>
    </source>
</evidence>
<keyword evidence="1" id="KW-0732">Signal</keyword>
<dbReference type="EMBL" id="LT559118">
    <property type="protein sequence ID" value="SBP00019.1"/>
    <property type="molecule type" value="Genomic_DNA"/>
</dbReference>
<evidence type="ECO:0000256" key="1">
    <source>
        <dbReference type="SAM" id="SignalP"/>
    </source>
</evidence>
<sequence>MAAATLKKVRGRRAIWVAAVAVLAGIGSTVPASAAVPPEVIIADTFATRTATGAANIFFSFAVPAGSWTAEATLTARNNTAVASGLACTLLIISESSTNNSSTVASLGPNGQLASLAAVTARTVSTSGIVRLSCNATTTSNISVFNVSIMATRVNSLTRVNLG</sequence>
<dbReference type="AlphaFoldDB" id="A0A1M4EME8"/>
<organism evidence="2">
    <name type="scientific">Nonomuraea gerenzanensis</name>
    <dbReference type="NCBI Taxonomy" id="93944"/>
    <lineage>
        <taxon>Bacteria</taxon>
        <taxon>Bacillati</taxon>
        <taxon>Actinomycetota</taxon>
        <taxon>Actinomycetes</taxon>
        <taxon>Streptosporangiales</taxon>
        <taxon>Streptosporangiaceae</taxon>
        <taxon>Nonomuraea</taxon>
    </lineage>
</organism>
<gene>
    <name evidence="2" type="ORF">BN4615_P9535</name>
</gene>
<protein>
    <submittedName>
        <fullName evidence="2">Uncharacterized protein</fullName>
    </submittedName>
</protein>
<dbReference type="RefSeq" id="WP_225268644.1">
    <property type="nucleotide sequence ID" value="NZ_CP084058.1"/>
</dbReference>